<keyword evidence="3" id="KW-1185">Reference proteome</keyword>
<keyword evidence="1" id="KW-0812">Transmembrane</keyword>
<feature type="transmembrane region" description="Helical" evidence="1">
    <location>
        <begin position="212"/>
        <end position="236"/>
    </location>
</feature>
<evidence type="ECO:0000256" key="1">
    <source>
        <dbReference type="SAM" id="Phobius"/>
    </source>
</evidence>
<dbReference type="Proteomes" id="UP000280298">
    <property type="component" value="Chromosome"/>
</dbReference>
<dbReference type="KEGG" id="scya:EJ357_06845"/>
<feature type="transmembrane region" description="Helical" evidence="1">
    <location>
        <begin position="96"/>
        <end position="121"/>
    </location>
</feature>
<protein>
    <submittedName>
        <fullName evidence="2">ABC transporter permease</fullName>
    </submittedName>
</protein>
<organism evidence="2 3">
    <name type="scientific">Streptomyces cyaneochromogenes</name>
    <dbReference type="NCBI Taxonomy" id="2496836"/>
    <lineage>
        <taxon>Bacteria</taxon>
        <taxon>Bacillati</taxon>
        <taxon>Actinomycetota</taxon>
        <taxon>Actinomycetes</taxon>
        <taxon>Kitasatosporales</taxon>
        <taxon>Streptomycetaceae</taxon>
        <taxon>Streptomyces</taxon>
    </lineage>
</organism>
<dbReference type="Pfam" id="PF12730">
    <property type="entry name" value="ABC2_membrane_4"/>
    <property type="match status" value="1"/>
</dbReference>
<accession>A0A3S9M1Y1</accession>
<proteinExistence type="predicted"/>
<feature type="transmembrane region" description="Helical" evidence="1">
    <location>
        <begin position="141"/>
        <end position="163"/>
    </location>
</feature>
<keyword evidence="1" id="KW-1133">Transmembrane helix</keyword>
<dbReference type="EMBL" id="CP034539">
    <property type="protein sequence ID" value="AZQ33201.1"/>
    <property type="molecule type" value="Genomic_DNA"/>
</dbReference>
<dbReference type="RefSeq" id="WP_126389654.1">
    <property type="nucleotide sequence ID" value="NZ_CP034539.1"/>
</dbReference>
<sequence>MTFAPVLHAEWLKIRTLRSLPGALLALFAVTTAFSALAGADGGSDPEFDPLFTALSGILPGQIAAISFGATAVSSEYHGGAFRLTLAATPRRGRWFAAKMTAIAVPALLVGLVTAVAALAAGRAGPGSAVDGLTVGEQLRGVLGCGIYLMLITLFAAGLTALLRSGVATLSVLIPFILVVSFVIGDAAGTVADFLPDKAGQIALHQTYDGTLGPWSGLTVTALWTAAALLAGGWSVRRRDA</sequence>
<evidence type="ECO:0000313" key="3">
    <source>
        <dbReference type="Proteomes" id="UP000280298"/>
    </source>
</evidence>
<feature type="transmembrane region" description="Helical" evidence="1">
    <location>
        <begin position="52"/>
        <end position="75"/>
    </location>
</feature>
<dbReference type="AlphaFoldDB" id="A0A3S9M1Y1"/>
<evidence type="ECO:0000313" key="2">
    <source>
        <dbReference type="EMBL" id="AZQ33201.1"/>
    </source>
</evidence>
<keyword evidence="1" id="KW-0472">Membrane</keyword>
<name>A0A3S9M1Y1_9ACTN</name>
<reference evidence="2 3" key="1">
    <citation type="journal article" date="2019" name="Int. J. Syst. Evol. Microbiol.">
        <title>Streptomyces cyaneochromogenes sp. nov., a blue pigment-producing actinomycete from manganese-contaminated soil.</title>
        <authorList>
            <person name="Tang X."/>
            <person name="Zhao J."/>
            <person name="Li K."/>
            <person name="Chen Z."/>
            <person name="Sun Y."/>
            <person name="Gao J."/>
        </authorList>
    </citation>
    <scope>NUCLEOTIDE SEQUENCE [LARGE SCALE GENOMIC DNA]</scope>
    <source>
        <strain evidence="2 3">MK-45</strain>
    </source>
</reference>
<gene>
    <name evidence="2" type="ORF">EJ357_06845</name>
</gene>
<feature type="transmembrane region" description="Helical" evidence="1">
    <location>
        <begin position="20"/>
        <end position="40"/>
    </location>
</feature>
<feature type="transmembrane region" description="Helical" evidence="1">
    <location>
        <begin position="170"/>
        <end position="192"/>
    </location>
</feature>
<dbReference type="OrthoDB" id="4529884at2"/>